<name>A0AAD5SAM9_9FUNG</name>
<reference evidence="2" key="1">
    <citation type="submission" date="2020-05" db="EMBL/GenBank/DDBJ databases">
        <title>Phylogenomic resolution of chytrid fungi.</title>
        <authorList>
            <person name="Stajich J.E."/>
            <person name="Amses K."/>
            <person name="Simmons R."/>
            <person name="Seto K."/>
            <person name="Myers J."/>
            <person name="Bonds A."/>
            <person name="Quandt C.A."/>
            <person name="Barry K."/>
            <person name="Liu P."/>
            <person name="Grigoriev I."/>
            <person name="Longcore J.E."/>
            <person name="James T.Y."/>
        </authorList>
    </citation>
    <scope>NUCLEOTIDE SEQUENCE</scope>
    <source>
        <strain evidence="2">JEL0318</strain>
    </source>
</reference>
<evidence type="ECO:0000256" key="1">
    <source>
        <dbReference type="SAM" id="MobiDB-lite"/>
    </source>
</evidence>
<feature type="compositionally biased region" description="Acidic residues" evidence="1">
    <location>
        <begin position="203"/>
        <end position="212"/>
    </location>
</feature>
<dbReference type="Proteomes" id="UP001212841">
    <property type="component" value="Unassembled WGS sequence"/>
</dbReference>
<protein>
    <submittedName>
        <fullName evidence="2">Uncharacterized protein</fullName>
    </submittedName>
</protein>
<evidence type="ECO:0000313" key="3">
    <source>
        <dbReference type="Proteomes" id="UP001212841"/>
    </source>
</evidence>
<comment type="caution">
    <text evidence="2">The sequence shown here is derived from an EMBL/GenBank/DDBJ whole genome shotgun (WGS) entry which is preliminary data.</text>
</comment>
<feature type="region of interest" description="Disordered" evidence="1">
    <location>
        <begin position="182"/>
        <end position="217"/>
    </location>
</feature>
<dbReference type="AlphaFoldDB" id="A0AAD5SAM9"/>
<keyword evidence="3" id="KW-1185">Reference proteome</keyword>
<proteinExistence type="predicted"/>
<evidence type="ECO:0000313" key="2">
    <source>
        <dbReference type="EMBL" id="KAJ3049071.1"/>
    </source>
</evidence>
<organism evidence="2 3">
    <name type="scientific">Rhizophlyctis rosea</name>
    <dbReference type="NCBI Taxonomy" id="64517"/>
    <lineage>
        <taxon>Eukaryota</taxon>
        <taxon>Fungi</taxon>
        <taxon>Fungi incertae sedis</taxon>
        <taxon>Chytridiomycota</taxon>
        <taxon>Chytridiomycota incertae sedis</taxon>
        <taxon>Chytridiomycetes</taxon>
        <taxon>Rhizophlyctidales</taxon>
        <taxon>Rhizophlyctidaceae</taxon>
        <taxon>Rhizophlyctis</taxon>
    </lineage>
</organism>
<accession>A0AAD5SAM9</accession>
<dbReference type="EMBL" id="JADGJD010000697">
    <property type="protein sequence ID" value="KAJ3049071.1"/>
    <property type="molecule type" value="Genomic_DNA"/>
</dbReference>
<sequence length="229" mass="26418">MPAQRTRQTKKYNATCAQKLQRHFLKVNRKDLVKTFEFCNTFLHVSETSPHDPYFNHDMQTRPKSAEIRSYLSSLVSIEPTDSKFVLVEKAMDALDTIASLWHHTMIDDLDVLKKHGNTDQWDYLELFRQLFLTLADGLNILDTVKVSDYINMLPYWNTCEIVAEKIPSKLVEENRALNKDKKEARKPMKEMDKMCGYHANSDDDSEDDSEDASGNVTIDLPCVPITVL</sequence>
<gene>
    <name evidence="2" type="ORF">HK097_009891</name>
</gene>
<feature type="compositionally biased region" description="Basic and acidic residues" evidence="1">
    <location>
        <begin position="182"/>
        <end position="196"/>
    </location>
</feature>